<organism evidence="2 3">
    <name type="scientific">Xanthomonas euroxanthea</name>
    <dbReference type="NCBI Taxonomy" id="2259622"/>
    <lineage>
        <taxon>Bacteria</taxon>
        <taxon>Pseudomonadati</taxon>
        <taxon>Pseudomonadota</taxon>
        <taxon>Gammaproteobacteria</taxon>
        <taxon>Lysobacterales</taxon>
        <taxon>Lysobacteraceae</taxon>
        <taxon>Xanthomonas</taxon>
    </lineage>
</organism>
<dbReference type="EMBL" id="LR861803">
    <property type="protein sequence ID" value="CAD1797531.1"/>
    <property type="molecule type" value="Genomic_DNA"/>
</dbReference>
<evidence type="ECO:0000313" key="3">
    <source>
        <dbReference type="Proteomes" id="UP000515493"/>
    </source>
</evidence>
<protein>
    <submittedName>
        <fullName evidence="2">Uncharacterized protein</fullName>
    </submittedName>
</protein>
<dbReference type="EMBL" id="LR824641">
    <property type="protein sequence ID" value="CAD0343346.1"/>
    <property type="molecule type" value="Genomic_DNA"/>
</dbReference>
<name>A0A8E4EY73_9XANT</name>
<reference evidence="2 3" key="1">
    <citation type="submission" date="2020-07" db="EMBL/GenBank/DDBJ databases">
        <authorList>
            <person name="Teixeira M."/>
        </authorList>
    </citation>
    <scope>NUCLEOTIDE SEQUENCE [LARGE SCALE GENOMIC DNA]</scope>
    <source>
        <strain evidence="2">1</strain>
        <strain evidence="1">Xanthomonas sp. CPBF 367</strain>
    </source>
</reference>
<accession>A0A8E4EY73</accession>
<dbReference type="KEGG" id="xeu:XSP_004028"/>
<evidence type="ECO:0000313" key="1">
    <source>
        <dbReference type="EMBL" id="CAD0343346.1"/>
    </source>
</evidence>
<dbReference type="GeneID" id="79391322"/>
<sequence length="206" mass="22704">MRVVEWAEFGLKSGISETELLQAAARMQQGFLAAQAGYVSRQLLVLGQGRYADQIVWQSHDAASAAMVDAAENVACLDYFALMHVDARPALGTPILSHRNMSDSPGGIEFSLFRLRPNVDEHTLAKAARQMAADLYDGEPGFQMHMVMRSDADKQLFADVVLADSAERARALCGKWGQGPFHPACVDYLNLIASDSVRLEFWDRLT</sequence>
<dbReference type="AlphaFoldDB" id="A0A8E4EY73"/>
<gene>
    <name evidence="2" type="ORF">XSP_004028</name>
</gene>
<evidence type="ECO:0000313" key="2">
    <source>
        <dbReference type="EMBL" id="CAD1797531.1"/>
    </source>
</evidence>
<proteinExistence type="predicted"/>
<dbReference type="RefSeq" id="WP_119132619.1">
    <property type="nucleotide sequence ID" value="NZ_LR861803.1"/>
</dbReference>
<dbReference type="Proteomes" id="UP000515493">
    <property type="component" value="Chromosome"/>
</dbReference>